<evidence type="ECO:0000256" key="6">
    <source>
        <dbReference type="ARBA" id="ARBA00022692"/>
    </source>
</evidence>
<dbReference type="EMBL" id="RBIN01000004">
    <property type="protein sequence ID" value="RKR04242.1"/>
    <property type="molecule type" value="Genomic_DNA"/>
</dbReference>
<evidence type="ECO:0000256" key="1">
    <source>
        <dbReference type="ARBA" id="ARBA00004477"/>
    </source>
</evidence>
<feature type="transmembrane region" description="Helical" evidence="10">
    <location>
        <begin position="163"/>
        <end position="186"/>
    </location>
</feature>
<keyword evidence="5 11" id="KW-0808">Transferase</keyword>
<evidence type="ECO:0000256" key="9">
    <source>
        <dbReference type="ARBA" id="ARBA00023136"/>
    </source>
</evidence>
<dbReference type="RefSeq" id="WP_121172423.1">
    <property type="nucleotide sequence ID" value="NZ_RBIN01000004.1"/>
</dbReference>
<dbReference type="OrthoDB" id="573863at2"/>
<dbReference type="UniPathway" id="UPA00196"/>
<keyword evidence="9 10" id="KW-0472">Membrane</keyword>
<dbReference type="AlphaFoldDB" id="A0A420WWW1"/>
<dbReference type="PANTHER" id="PTHR12468">
    <property type="entry name" value="GPI MANNOSYLTRANSFERASE 2"/>
    <property type="match status" value="1"/>
</dbReference>
<feature type="transmembrane region" description="Helical" evidence="10">
    <location>
        <begin position="198"/>
        <end position="219"/>
    </location>
</feature>
<evidence type="ECO:0000313" key="12">
    <source>
        <dbReference type="Proteomes" id="UP000281975"/>
    </source>
</evidence>
<dbReference type="InterPro" id="IPR007315">
    <property type="entry name" value="PIG-V/Gpi18"/>
</dbReference>
<dbReference type="GO" id="GO:0031501">
    <property type="term" value="C:mannosyltransferase complex"/>
    <property type="evidence" value="ECO:0007669"/>
    <property type="project" value="TreeGrafter"/>
</dbReference>
<comment type="subcellular location">
    <subcellularLocation>
        <location evidence="1">Endoplasmic reticulum membrane</location>
        <topology evidence="1">Multi-pass membrane protein</topology>
    </subcellularLocation>
</comment>
<evidence type="ECO:0000256" key="8">
    <source>
        <dbReference type="ARBA" id="ARBA00022989"/>
    </source>
</evidence>
<dbReference type="GO" id="GO:0016020">
    <property type="term" value="C:membrane"/>
    <property type="evidence" value="ECO:0007669"/>
    <property type="project" value="GOC"/>
</dbReference>
<feature type="transmembrane region" description="Helical" evidence="10">
    <location>
        <begin position="264"/>
        <end position="284"/>
    </location>
</feature>
<dbReference type="PANTHER" id="PTHR12468:SF2">
    <property type="entry name" value="GPI MANNOSYLTRANSFERASE 2"/>
    <property type="match status" value="1"/>
</dbReference>
<feature type="transmembrane region" description="Helical" evidence="10">
    <location>
        <begin position="86"/>
        <end position="106"/>
    </location>
</feature>
<reference evidence="11 12" key="1">
    <citation type="submission" date="2018-10" db="EMBL/GenBank/DDBJ databases">
        <title>Genomic Encyclopedia of Type Strains, Phase IV (KMG-IV): sequencing the most valuable type-strain genomes for metagenomic binning, comparative biology and taxonomic classification.</title>
        <authorList>
            <person name="Goeker M."/>
        </authorList>
    </citation>
    <scope>NUCLEOTIDE SEQUENCE [LARGE SCALE GENOMIC DNA]</scope>
    <source>
        <strain evidence="11 12">DSM 23229</strain>
    </source>
</reference>
<evidence type="ECO:0000313" key="11">
    <source>
        <dbReference type="EMBL" id="RKR04242.1"/>
    </source>
</evidence>
<dbReference type="GO" id="GO:0006506">
    <property type="term" value="P:GPI anchor biosynthetic process"/>
    <property type="evidence" value="ECO:0007669"/>
    <property type="project" value="UniProtKB-UniPathway"/>
</dbReference>
<sequence>MPVTAVLLLFVFSRVLFALLSGWWQGDPASAFCQWDCRWYIGIVRQGYFTPDEVLADGRSNWAYFPLYPLLAHGLSMLTGLSAFHSLWLVANAAALGALLLLLHYLRLTRSRVSPWLVAVLFCLGPYSFYLASGYSEALFALLLLGSALAWRRERHFTAGGLGLLLSATRIVGVAWGAGLLAQWLWQCRHQHRSIWRFPVLGALLLCPLGLVAYMLYLWGHVGDPLAFMHVQAAWGRTLQWPIETLASGVHFWLATPWQHSGEIALYEVLAGALGLGLALSLLLRGHIGEGMAAGVMLLIPMATGLESLPRYLVGIPFMLLAVHDGLMRLPGCYRWGAAGGLVALNLLLLLPGWTAGAGWLK</sequence>
<dbReference type="GO" id="GO:0004376">
    <property type="term" value="F:GPI mannosyltransferase activity"/>
    <property type="evidence" value="ECO:0007669"/>
    <property type="project" value="InterPro"/>
</dbReference>
<comment type="caution">
    <text evidence="11">The sequence shown here is derived from an EMBL/GenBank/DDBJ whole genome shotgun (WGS) entry which is preliminary data.</text>
</comment>
<evidence type="ECO:0000256" key="10">
    <source>
        <dbReference type="SAM" id="Phobius"/>
    </source>
</evidence>
<keyword evidence="4 11" id="KW-0328">Glycosyltransferase</keyword>
<name>A0A420WWW1_9GAMM</name>
<evidence type="ECO:0000256" key="4">
    <source>
        <dbReference type="ARBA" id="ARBA00022676"/>
    </source>
</evidence>
<gene>
    <name evidence="11" type="ORF">C7446_1445</name>
</gene>
<dbReference type="Pfam" id="PF04188">
    <property type="entry name" value="Mannosyl_trans2"/>
    <property type="match status" value="1"/>
</dbReference>
<organism evidence="11 12">
    <name type="scientific">Kushneria sinocarnis</name>
    <dbReference type="NCBI Taxonomy" id="595502"/>
    <lineage>
        <taxon>Bacteria</taxon>
        <taxon>Pseudomonadati</taxon>
        <taxon>Pseudomonadota</taxon>
        <taxon>Gammaproteobacteria</taxon>
        <taxon>Oceanospirillales</taxon>
        <taxon>Halomonadaceae</taxon>
        <taxon>Kushneria</taxon>
    </lineage>
</organism>
<evidence type="ECO:0000256" key="3">
    <source>
        <dbReference type="ARBA" id="ARBA00022502"/>
    </source>
</evidence>
<comment type="pathway">
    <text evidence="2">Glycolipid biosynthesis; glycosylphosphatidylinositol-anchor biosynthesis.</text>
</comment>
<keyword evidence="12" id="KW-1185">Reference proteome</keyword>
<dbReference type="Proteomes" id="UP000281975">
    <property type="component" value="Unassembled WGS sequence"/>
</dbReference>
<evidence type="ECO:0000256" key="5">
    <source>
        <dbReference type="ARBA" id="ARBA00022679"/>
    </source>
</evidence>
<keyword evidence="6 10" id="KW-0812">Transmembrane</keyword>
<evidence type="ECO:0000256" key="7">
    <source>
        <dbReference type="ARBA" id="ARBA00022824"/>
    </source>
</evidence>
<evidence type="ECO:0000256" key="2">
    <source>
        <dbReference type="ARBA" id="ARBA00004687"/>
    </source>
</evidence>
<keyword evidence="7" id="KW-0256">Endoplasmic reticulum</keyword>
<dbReference type="GO" id="GO:0000009">
    <property type="term" value="F:alpha-1,6-mannosyltransferase activity"/>
    <property type="evidence" value="ECO:0007669"/>
    <property type="project" value="InterPro"/>
</dbReference>
<protein>
    <submittedName>
        <fullName evidence="11">Mannosyltransferase PIG-V</fullName>
    </submittedName>
</protein>
<keyword evidence="8 10" id="KW-1133">Transmembrane helix</keyword>
<feature type="transmembrane region" description="Helical" evidence="10">
    <location>
        <begin position="296"/>
        <end position="314"/>
    </location>
</feature>
<feature type="transmembrane region" description="Helical" evidence="10">
    <location>
        <begin position="118"/>
        <end position="151"/>
    </location>
</feature>
<accession>A0A420WWW1</accession>
<feature type="transmembrane region" description="Helical" evidence="10">
    <location>
        <begin position="334"/>
        <end position="361"/>
    </location>
</feature>
<keyword evidence="3" id="KW-0337">GPI-anchor biosynthesis</keyword>
<proteinExistence type="predicted"/>